<dbReference type="EMBL" id="JAACNH010000007">
    <property type="protein sequence ID" value="KAG8437026.1"/>
    <property type="molecule type" value="Genomic_DNA"/>
</dbReference>
<proteinExistence type="inferred from homology"/>
<dbReference type="OrthoDB" id="414075at2759"/>
<keyword evidence="3" id="KW-1185">Reference proteome</keyword>
<protein>
    <submittedName>
        <fullName evidence="2">Uncharacterized protein</fullName>
    </submittedName>
</protein>
<dbReference type="InterPro" id="IPR051181">
    <property type="entry name" value="CAF1_poly(A)_ribonucleases"/>
</dbReference>
<dbReference type="GO" id="GO:0000175">
    <property type="term" value="F:3'-5'-RNA exonuclease activity"/>
    <property type="evidence" value="ECO:0007669"/>
    <property type="project" value="TreeGrafter"/>
</dbReference>
<dbReference type="PANTHER" id="PTHR15092">
    <property type="entry name" value="POLY A -SPECIFIC RIBONUCLEASE/TARGET OF EGR1, MEMBER 1"/>
    <property type="match status" value="1"/>
</dbReference>
<dbReference type="InterPro" id="IPR036397">
    <property type="entry name" value="RNaseH_sf"/>
</dbReference>
<dbReference type="AlphaFoldDB" id="A0A8T2J3Q2"/>
<gene>
    <name evidence="2" type="ORF">GDO86_007927</name>
</gene>
<dbReference type="Pfam" id="PF04857">
    <property type="entry name" value="CAF1"/>
    <property type="match status" value="1"/>
</dbReference>
<dbReference type="InterPro" id="IPR006941">
    <property type="entry name" value="RNase_CAF1"/>
</dbReference>
<evidence type="ECO:0000313" key="2">
    <source>
        <dbReference type="EMBL" id="KAG8437026.1"/>
    </source>
</evidence>
<comment type="similarity">
    <text evidence="1">Belongs to the CAF1 family.</text>
</comment>
<name>A0A8T2J3Q2_9PIPI</name>
<evidence type="ECO:0000256" key="1">
    <source>
        <dbReference type="ARBA" id="ARBA00008372"/>
    </source>
</evidence>
<dbReference type="GO" id="GO:0034472">
    <property type="term" value="P:snRNA 3'-end processing"/>
    <property type="evidence" value="ECO:0007669"/>
    <property type="project" value="TreeGrafter"/>
</dbReference>
<dbReference type="Proteomes" id="UP000812440">
    <property type="component" value="Chromosome 4"/>
</dbReference>
<dbReference type="InterPro" id="IPR012337">
    <property type="entry name" value="RNaseH-like_sf"/>
</dbReference>
<organism evidence="2 3">
    <name type="scientific">Hymenochirus boettgeri</name>
    <name type="common">Congo dwarf clawed frog</name>
    <dbReference type="NCBI Taxonomy" id="247094"/>
    <lineage>
        <taxon>Eukaryota</taxon>
        <taxon>Metazoa</taxon>
        <taxon>Chordata</taxon>
        <taxon>Craniata</taxon>
        <taxon>Vertebrata</taxon>
        <taxon>Euteleostomi</taxon>
        <taxon>Amphibia</taxon>
        <taxon>Batrachia</taxon>
        <taxon>Anura</taxon>
        <taxon>Pipoidea</taxon>
        <taxon>Pipidae</taxon>
        <taxon>Pipinae</taxon>
        <taxon>Hymenochirus</taxon>
    </lineage>
</organism>
<dbReference type="GO" id="GO:0015030">
    <property type="term" value="C:Cajal body"/>
    <property type="evidence" value="ECO:0007669"/>
    <property type="project" value="TreeGrafter"/>
</dbReference>
<dbReference type="Gene3D" id="3.30.420.10">
    <property type="entry name" value="Ribonuclease H-like superfamily/Ribonuclease H"/>
    <property type="match status" value="1"/>
</dbReference>
<sequence length="158" mass="18137">MTCLKVPVVDIQNENFSELWPSVMLALKTSTFIAVDTELSGLGERKHLLNQCVEERYKAICHAAKTRSILSLGIACFKELPEKEKDTYLSQIFNLTLLCMEEYTIEPQSVQFLVQHGFDFNKQYSNGIPYKKGNDKGHEHHLKGIRTLSWSCFVLRSH</sequence>
<comment type="caution">
    <text evidence="2">The sequence shown here is derived from an EMBL/GenBank/DDBJ whole genome shotgun (WGS) entry which is preliminary data.</text>
</comment>
<dbReference type="GO" id="GO:0017069">
    <property type="term" value="F:snRNA binding"/>
    <property type="evidence" value="ECO:0007669"/>
    <property type="project" value="TreeGrafter"/>
</dbReference>
<dbReference type="SUPFAM" id="SSF53098">
    <property type="entry name" value="Ribonuclease H-like"/>
    <property type="match status" value="1"/>
</dbReference>
<accession>A0A8T2J3Q2</accession>
<dbReference type="PANTHER" id="PTHR15092:SF37">
    <property type="entry name" value="TARGET OF EGR1 PROTEIN 1"/>
    <property type="match status" value="1"/>
</dbReference>
<reference evidence="2" key="1">
    <citation type="thesis" date="2020" institute="ProQuest LLC" country="789 East Eisenhower Parkway, Ann Arbor, MI, USA">
        <title>Comparative Genomics and Chromosome Evolution.</title>
        <authorList>
            <person name="Mudd A.B."/>
        </authorList>
    </citation>
    <scope>NUCLEOTIDE SEQUENCE</scope>
    <source>
        <strain evidence="2">Female2</strain>
        <tissue evidence="2">Blood</tissue>
    </source>
</reference>
<evidence type="ECO:0000313" key="3">
    <source>
        <dbReference type="Proteomes" id="UP000812440"/>
    </source>
</evidence>